<dbReference type="eggNOG" id="ENOG5030CQF">
    <property type="taxonomic scope" value="Bacteria"/>
</dbReference>
<evidence type="ECO:0000313" key="2">
    <source>
        <dbReference type="EMBL" id="ETX28890.1"/>
    </source>
</evidence>
<dbReference type="Proteomes" id="UP000023430">
    <property type="component" value="Unassembled WGS sequence"/>
</dbReference>
<feature type="compositionally biased region" description="Low complexity" evidence="1">
    <location>
        <begin position="16"/>
        <end position="33"/>
    </location>
</feature>
<gene>
    <name evidence="2" type="ORF">RISW2_04045</name>
</gene>
<evidence type="ECO:0008006" key="4">
    <source>
        <dbReference type="Google" id="ProtNLM"/>
    </source>
</evidence>
<dbReference type="AlphaFoldDB" id="X7F7W0"/>
<evidence type="ECO:0000256" key="1">
    <source>
        <dbReference type="SAM" id="MobiDB-lite"/>
    </source>
</evidence>
<feature type="region of interest" description="Disordered" evidence="1">
    <location>
        <begin position="1"/>
        <end position="42"/>
    </location>
</feature>
<name>X7F7W0_9RHOB</name>
<dbReference type="EMBL" id="JAME01000014">
    <property type="protein sequence ID" value="ETX28890.1"/>
    <property type="molecule type" value="Genomic_DNA"/>
</dbReference>
<organism evidence="2 3">
    <name type="scientific">Roseivivax isoporae LMG 25204</name>
    <dbReference type="NCBI Taxonomy" id="1449351"/>
    <lineage>
        <taxon>Bacteria</taxon>
        <taxon>Pseudomonadati</taxon>
        <taxon>Pseudomonadota</taxon>
        <taxon>Alphaproteobacteria</taxon>
        <taxon>Rhodobacterales</taxon>
        <taxon>Roseobacteraceae</taxon>
        <taxon>Roseivivax</taxon>
    </lineage>
</organism>
<protein>
    <recommendedName>
        <fullName evidence="4">Tetratricopeptide repeat protein</fullName>
    </recommendedName>
</protein>
<accession>X7F7W0</accession>
<comment type="caution">
    <text evidence="2">The sequence shown here is derived from an EMBL/GenBank/DDBJ whole genome shotgun (WGS) entry which is preliminary data.</text>
</comment>
<proteinExistence type="predicted"/>
<dbReference type="STRING" id="1449351.RISW2_04045"/>
<keyword evidence="3" id="KW-1185">Reference proteome</keyword>
<reference evidence="2 3" key="1">
    <citation type="submission" date="2014-01" db="EMBL/GenBank/DDBJ databases">
        <title>Roseivivax isoporae LMG 25204 Genome Sequencing.</title>
        <authorList>
            <person name="Lai Q."/>
            <person name="Li G."/>
            <person name="Shao Z."/>
        </authorList>
    </citation>
    <scope>NUCLEOTIDE SEQUENCE [LARGE SCALE GENOMIC DNA]</scope>
    <source>
        <strain evidence="2 3">LMG 25204</strain>
    </source>
</reference>
<evidence type="ECO:0000313" key="3">
    <source>
        <dbReference type="Proteomes" id="UP000023430"/>
    </source>
</evidence>
<sequence length="597" mass="63604">MPPADLARPETPLVWPGAAPDDVAAPPDAAETVPPTPPAPRRLPALDLGPLAEAPYLETRAGMLEALAAARESHRAGVLIGLARLHLAHGMFPEARSFLRRAEAAGEASPVSEVLDLALRAFDPRRHDPVPAADAAPEGPDVPLFSALLAIAEGPTGPIPDFAEAIDRIDALPVALQAVALPPMLDHAVGAERWWEARKLAGRFEEIDALREGSVYHYQLGRVAEAGREDVAAFDSYLRAATGRDAAAQRARLALVALGQRTGTLEPAEAAEMLRAARRLWQGGPLGRQTLAALAAADLAAGDRVSALVVLHDILRAYPDSLDAQKARAEAEALLAQVYGEGLSGIMPLPVFMQAHQRLAEDFRMSGLFDAYSESYAGLLMSHGFTAAAAEELSVLRDHVAVAQDLGLGKAEPARDDRLRLAEAEALIAGGRPEEAVPLLAAPLGAENPELSERLLHLRASVFEASGDTEALLDATPPEPSERFLRLKADALFARESWSEAYETYRALWERAPAAMAPSRAARMLLAAHRSGSSADIGAIVDALPQLAETPHWAAIARELAADRPELLPLRQSMVEAEIADALRTVERIDSLSEPDG</sequence>